<dbReference type="GO" id="GO:0031201">
    <property type="term" value="C:SNARE complex"/>
    <property type="evidence" value="ECO:0007669"/>
    <property type="project" value="TreeGrafter"/>
</dbReference>
<evidence type="ECO:0000313" key="10">
    <source>
        <dbReference type="EMBL" id="CEM20655.1"/>
    </source>
</evidence>
<comment type="subcellular location">
    <subcellularLocation>
        <location evidence="1">Membrane</location>
        <topology evidence="1">Peripheral membrane protein</topology>
    </subcellularLocation>
</comment>
<proteinExistence type="inferred from homology"/>
<keyword evidence="6" id="KW-0472">Membrane</keyword>
<feature type="region of interest" description="Disordered" evidence="9">
    <location>
        <begin position="272"/>
        <end position="458"/>
    </location>
</feature>
<gene>
    <name evidence="10" type="ORF">Cvel_19440</name>
</gene>
<evidence type="ECO:0000256" key="9">
    <source>
        <dbReference type="SAM" id="MobiDB-lite"/>
    </source>
</evidence>
<dbReference type="GO" id="GO:0016192">
    <property type="term" value="P:vesicle-mediated transport"/>
    <property type="evidence" value="ECO:0007669"/>
    <property type="project" value="UniProtKB-KW"/>
</dbReference>
<dbReference type="GO" id="GO:0006886">
    <property type="term" value="P:intracellular protein transport"/>
    <property type="evidence" value="ECO:0007669"/>
    <property type="project" value="InterPro"/>
</dbReference>
<evidence type="ECO:0000256" key="3">
    <source>
        <dbReference type="ARBA" id="ARBA00022448"/>
    </source>
</evidence>
<dbReference type="PANTHER" id="PTHR13768">
    <property type="entry name" value="SOLUBLE NSF ATTACHMENT PROTEIN SNAP"/>
    <property type="match status" value="1"/>
</dbReference>
<reference evidence="10" key="1">
    <citation type="submission" date="2014-11" db="EMBL/GenBank/DDBJ databases">
        <authorList>
            <person name="Otto D Thomas"/>
            <person name="Naeem Raeece"/>
        </authorList>
    </citation>
    <scope>NUCLEOTIDE SEQUENCE</scope>
</reference>
<dbReference type="Pfam" id="PF14938">
    <property type="entry name" value="SNAP"/>
    <property type="match status" value="1"/>
</dbReference>
<dbReference type="SUPFAM" id="SSF48452">
    <property type="entry name" value="TPR-like"/>
    <property type="match status" value="1"/>
</dbReference>
<protein>
    <recommendedName>
        <fullName evidence="7">Gamma-soluble NSF attachment protein</fullName>
    </recommendedName>
    <alternativeName>
        <fullName evidence="8">N-ethylmaleimide-sensitive factor attachment protein gamma</fullName>
    </alternativeName>
</protein>
<keyword evidence="3" id="KW-0813">Transport</keyword>
<evidence type="ECO:0000256" key="4">
    <source>
        <dbReference type="ARBA" id="ARBA00022892"/>
    </source>
</evidence>
<feature type="compositionally biased region" description="Acidic residues" evidence="9">
    <location>
        <begin position="411"/>
        <end position="426"/>
    </location>
</feature>
<organism evidence="10">
    <name type="scientific">Chromera velia CCMP2878</name>
    <dbReference type="NCBI Taxonomy" id="1169474"/>
    <lineage>
        <taxon>Eukaryota</taxon>
        <taxon>Sar</taxon>
        <taxon>Alveolata</taxon>
        <taxon>Colpodellida</taxon>
        <taxon>Chromeraceae</taxon>
        <taxon>Chromera</taxon>
    </lineage>
</organism>
<dbReference type="PANTHER" id="PTHR13768:SF2">
    <property type="entry name" value="GAMMA-SOLUBLE NSF ATTACHMENT PROTEIN"/>
    <property type="match status" value="1"/>
</dbReference>
<feature type="compositionally biased region" description="Gly residues" evidence="9">
    <location>
        <begin position="439"/>
        <end position="458"/>
    </location>
</feature>
<dbReference type="GO" id="GO:0005774">
    <property type="term" value="C:vacuolar membrane"/>
    <property type="evidence" value="ECO:0007669"/>
    <property type="project" value="TreeGrafter"/>
</dbReference>
<dbReference type="AlphaFoldDB" id="A0A0G4FYS7"/>
<dbReference type="InterPro" id="IPR011990">
    <property type="entry name" value="TPR-like_helical_dom_sf"/>
</dbReference>
<dbReference type="PhylomeDB" id="A0A0G4FYS7"/>
<sequence length="458" mass="49115">MKAGHKALKTNPLAFKFKPDHGGAAIEFTQAATAFQAAGNPDSCIEAWRLAAQMREHDSDFFLAGRALEAVGTLYEKEKRNPAAAIPEWRKASQFFRLCGKDDIAVKLWLKMAEHSASPAVSKPDDADALYSECIEVYETAEQFHYAAEVYRTYINFLAKQRRLEKLTKTIKEYMKLLKKLKQTNHLAKMTLSLVVLFLAQDNQVAADDALSDGIADDTHFLGTPEFEQGSLAVEAYKGGDDEALKKTVAAQTFAFLPVEIAKIARGLKIESADFPGRGPSGAKKERTTGGAASAPGRGGAGGLFDIPAEYRKKKEEKREDPAGARGVDGEGEEEDPSGFFSLNPGVAGGAGGENKEEVIPHADPPIPKASGASHEGEGEDELWPSQQQTGKGGSTVKDSQPPVESYPSYPEEEEGEEEEEEDDPFDLNPSKKGKGKGEAAGGGKGGFTGGRGGADLC</sequence>
<dbReference type="VEuPathDB" id="CryptoDB:Cvel_19440"/>
<dbReference type="EMBL" id="CDMZ01000746">
    <property type="protein sequence ID" value="CEM20655.1"/>
    <property type="molecule type" value="Genomic_DNA"/>
</dbReference>
<evidence type="ECO:0000256" key="5">
    <source>
        <dbReference type="ARBA" id="ARBA00022927"/>
    </source>
</evidence>
<evidence type="ECO:0000256" key="1">
    <source>
        <dbReference type="ARBA" id="ARBA00004170"/>
    </source>
</evidence>
<keyword evidence="4" id="KW-0931">ER-Golgi transport</keyword>
<dbReference type="Gene3D" id="1.25.40.10">
    <property type="entry name" value="Tetratricopeptide repeat domain"/>
    <property type="match status" value="1"/>
</dbReference>
<comment type="similarity">
    <text evidence="2">Belongs to the SNAP family.</text>
</comment>
<dbReference type="GO" id="GO:0005483">
    <property type="term" value="F:soluble NSF attachment protein activity"/>
    <property type="evidence" value="ECO:0007669"/>
    <property type="project" value="TreeGrafter"/>
</dbReference>
<evidence type="ECO:0000256" key="7">
    <source>
        <dbReference type="ARBA" id="ARBA00040047"/>
    </source>
</evidence>
<feature type="compositionally biased region" description="Basic and acidic residues" evidence="9">
    <location>
        <begin position="309"/>
        <end position="323"/>
    </location>
</feature>
<dbReference type="GO" id="GO:0019905">
    <property type="term" value="F:syntaxin binding"/>
    <property type="evidence" value="ECO:0007669"/>
    <property type="project" value="TreeGrafter"/>
</dbReference>
<evidence type="ECO:0000256" key="8">
    <source>
        <dbReference type="ARBA" id="ARBA00042485"/>
    </source>
</evidence>
<accession>A0A0G4FYS7</accession>
<evidence type="ECO:0000256" key="6">
    <source>
        <dbReference type="ARBA" id="ARBA00023136"/>
    </source>
</evidence>
<evidence type="ECO:0000256" key="2">
    <source>
        <dbReference type="ARBA" id="ARBA00010050"/>
    </source>
</evidence>
<keyword evidence="5" id="KW-0653">Protein transport</keyword>
<dbReference type="InterPro" id="IPR000744">
    <property type="entry name" value="NSF_attach"/>
</dbReference>
<name>A0A0G4FYS7_9ALVE</name>